<dbReference type="PROSITE" id="PS51257">
    <property type="entry name" value="PROKAR_LIPOPROTEIN"/>
    <property type="match status" value="1"/>
</dbReference>
<evidence type="ECO:0008006" key="4">
    <source>
        <dbReference type="Google" id="ProtNLM"/>
    </source>
</evidence>
<dbReference type="RefSeq" id="WP_259290704.1">
    <property type="nucleotide sequence ID" value="NZ_JANUXW010000001.1"/>
</dbReference>
<sequence length="129" mass="15585">MNIIRTTVALSAALSLAACAITPEQKAAREAARIQYEQDLQVSLAAQCDRDAANLMREQFSNRPRSEQEQKEFRTRYVDKISDPLFQACYRLAWQNHIAQQRLDRMRYYHDWDDFYYPFHRRRFCYYCW</sequence>
<keyword evidence="3" id="KW-1185">Reference proteome</keyword>
<protein>
    <recommendedName>
        <fullName evidence="4">Lipoprotein</fullName>
    </recommendedName>
</protein>
<feature type="chain" id="PRO_5045488665" description="Lipoprotein" evidence="1">
    <location>
        <begin position="21"/>
        <end position="129"/>
    </location>
</feature>
<dbReference type="Proteomes" id="UP001166947">
    <property type="component" value="Unassembled WGS sequence"/>
</dbReference>
<evidence type="ECO:0000313" key="3">
    <source>
        <dbReference type="Proteomes" id="UP001166947"/>
    </source>
</evidence>
<reference evidence="2" key="2">
    <citation type="journal article" date="2023" name="Curr. Microbiol.">
        <title>Neisseria montereyensis sp. nov., Isolated from Oropharynx of California Sea Lion (Zalophus californianus): Genomic, Phylogenetic, and Phenotypic Study.</title>
        <authorList>
            <person name="Volokhov D.V."/>
            <person name="Zagorodnyaya T.A."/>
            <person name="Furtak V.A."/>
            <person name="Nattanmai G."/>
            <person name="Randall L."/>
            <person name="Jose S."/>
            <person name="Gao Y."/>
            <person name="Gulland F.M."/>
            <person name="Eisenberg T."/>
            <person name="Delmonte P."/>
            <person name="Blom J."/>
            <person name="Mitchell K.K."/>
        </authorList>
    </citation>
    <scope>NUCLEOTIDE SEQUENCE</scope>
    <source>
        <strain evidence="2">CSL10203-ORH2</strain>
    </source>
</reference>
<dbReference type="EMBL" id="JANUXW010000001">
    <property type="protein sequence ID" value="MCS4532883.1"/>
    <property type="molecule type" value="Genomic_DNA"/>
</dbReference>
<keyword evidence="1" id="KW-0732">Signal</keyword>
<feature type="signal peptide" evidence="1">
    <location>
        <begin position="1"/>
        <end position="20"/>
    </location>
</feature>
<organism evidence="2 3">
    <name type="scientific">Neisseria montereyensis</name>
    <dbReference type="NCBI Taxonomy" id="2973938"/>
    <lineage>
        <taxon>Bacteria</taxon>
        <taxon>Pseudomonadati</taxon>
        <taxon>Pseudomonadota</taxon>
        <taxon>Betaproteobacteria</taxon>
        <taxon>Neisseriales</taxon>
        <taxon>Neisseriaceae</taxon>
        <taxon>Neisseria</taxon>
    </lineage>
</organism>
<name>A0ABT2F9S9_9NEIS</name>
<accession>A0ABT2F9S9</accession>
<comment type="caution">
    <text evidence="2">The sequence shown here is derived from an EMBL/GenBank/DDBJ whole genome shotgun (WGS) entry which is preliminary data.</text>
</comment>
<evidence type="ECO:0000313" key="2">
    <source>
        <dbReference type="EMBL" id="MCS4532883.1"/>
    </source>
</evidence>
<proteinExistence type="predicted"/>
<evidence type="ECO:0000256" key="1">
    <source>
        <dbReference type="SAM" id="SignalP"/>
    </source>
</evidence>
<reference evidence="2" key="1">
    <citation type="submission" date="2022-08" db="EMBL/GenBank/DDBJ databases">
        <authorList>
            <person name="Volokhov D.V."/>
            <person name="Furtak V.A."/>
            <person name="Zagorodnyaya T.A."/>
        </authorList>
    </citation>
    <scope>NUCLEOTIDE SEQUENCE</scope>
    <source>
        <strain evidence="2">CSL10203-ORH2</strain>
    </source>
</reference>
<gene>
    <name evidence="2" type="ORF">NXS09_01030</name>
</gene>